<comment type="caution">
    <text evidence="2">The sequence shown here is derived from an EMBL/GenBank/DDBJ whole genome shotgun (WGS) entry which is preliminary data.</text>
</comment>
<dbReference type="Proteomes" id="UP001431776">
    <property type="component" value="Unassembled WGS sequence"/>
</dbReference>
<dbReference type="InterPro" id="IPR029018">
    <property type="entry name" value="Hex-like_dom2"/>
</dbReference>
<reference evidence="2" key="1">
    <citation type="submission" date="2023-05" db="EMBL/GenBank/DDBJ databases">
        <title>Anaerotaeda fermentans gen. nov., sp. nov., a novel anaerobic planctomycete of the new family within the order Sedimentisphaerales isolated from Taman Peninsula, Russia.</title>
        <authorList>
            <person name="Khomyakova M.A."/>
            <person name="Merkel A.Y."/>
            <person name="Slobodkin A.I."/>
        </authorList>
    </citation>
    <scope>NUCLEOTIDE SEQUENCE</scope>
    <source>
        <strain evidence="2">M17dextr</strain>
    </source>
</reference>
<evidence type="ECO:0000313" key="2">
    <source>
        <dbReference type="EMBL" id="MDI6451430.1"/>
    </source>
</evidence>
<sequence>MKQVLVTLMVSATIQFACGLEGRALAAFDLVQQGMPTCSIIIAEEPTPAARLAALELQCHIMKITGAEIPIRSDGDHIEGRRILVGESPATRQLGLRGADFQPQEYLIAFRQDTVILMGRDWQDTEANRKAQGRSTTDQTLQQLRHRVDYWKAVGYPDRSAGEMELPGIFDDQGTCLAAYDFLERFCGVRWYGPSRLNIVIPARTTLTVAGDDVRRSPALKHRSALVGGSWPFLRGQWGDYTQEQVYLYWRRIRQGGERWAGNHTFHRNTIKTVLNDPEYQCQNPRGLGSQLCYTNSKLVDQVAQMARDYFDGKGELPEGWKAMGDYFAIVPDDNINLCTCEACRELLDKGKDRKTGFFSSGEMSEYWFSFVNAVARQVRKTHPDKYIATLAYWSYAFAPDFDLEPNVSVAPCLHTCYYPVHAEMKENDLRFYRQWQEKSEAPMFLWVYYHHPMEPALIDRWKCFPHVMVHETARAMQMFI</sequence>
<gene>
    <name evidence="2" type="ORF">QJ522_20375</name>
</gene>
<protein>
    <submittedName>
        <fullName evidence="2">DUF4838 domain-containing protein</fullName>
    </submittedName>
</protein>
<proteinExistence type="predicted"/>
<dbReference type="Gene3D" id="3.30.379.10">
    <property type="entry name" value="Chitobiase/beta-hexosaminidase domain 2-like"/>
    <property type="match status" value="1"/>
</dbReference>
<keyword evidence="1" id="KW-0378">Hydrolase</keyword>
<evidence type="ECO:0000313" key="3">
    <source>
        <dbReference type="Proteomes" id="UP001431776"/>
    </source>
</evidence>
<dbReference type="PANTHER" id="PTHR47406">
    <property type="entry name" value="COAGULATION FACTOR 5/8 TYPE, C-TERMINAL"/>
    <property type="match status" value="1"/>
</dbReference>
<feature type="non-terminal residue" evidence="2">
    <location>
        <position position="481"/>
    </location>
</feature>
<keyword evidence="3" id="KW-1185">Reference proteome</keyword>
<organism evidence="2 3">
    <name type="scientific">Anaerobaca lacustris</name>
    <dbReference type="NCBI Taxonomy" id="3044600"/>
    <lineage>
        <taxon>Bacteria</taxon>
        <taxon>Pseudomonadati</taxon>
        <taxon>Planctomycetota</taxon>
        <taxon>Phycisphaerae</taxon>
        <taxon>Sedimentisphaerales</taxon>
        <taxon>Anaerobacaceae</taxon>
        <taxon>Anaerobaca</taxon>
    </lineage>
</organism>
<dbReference type="AlphaFoldDB" id="A0AAW6U3J2"/>
<dbReference type="PANTHER" id="PTHR47406:SF2">
    <property type="entry name" value="ALPHA GLUCURONIDASE N-TERMINAL DOMAIN-CONTAINING PROTEIN"/>
    <property type="match status" value="1"/>
</dbReference>
<dbReference type="Pfam" id="PF16126">
    <property type="entry name" value="DUF4838"/>
    <property type="match status" value="1"/>
</dbReference>
<accession>A0AAW6U3J2</accession>
<dbReference type="EMBL" id="JASCXX010000036">
    <property type="protein sequence ID" value="MDI6451430.1"/>
    <property type="molecule type" value="Genomic_DNA"/>
</dbReference>
<dbReference type="GO" id="GO:0016787">
    <property type="term" value="F:hydrolase activity"/>
    <property type="evidence" value="ECO:0007669"/>
    <property type="project" value="UniProtKB-KW"/>
</dbReference>
<dbReference type="GO" id="GO:0005975">
    <property type="term" value="P:carbohydrate metabolic process"/>
    <property type="evidence" value="ECO:0007669"/>
    <property type="project" value="UniProtKB-ARBA"/>
</dbReference>
<dbReference type="RefSeq" id="WP_349246837.1">
    <property type="nucleotide sequence ID" value="NZ_JASCXX010000036.1"/>
</dbReference>
<evidence type="ECO:0000256" key="1">
    <source>
        <dbReference type="ARBA" id="ARBA00022801"/>
    </source>
</evidence>
<dbReference type="InterPro" id="IPR032287">
    <property type="entry name" value="DUF4838"/>
</dbReference>
<name>A0AAW6U3J2_9BACT</name>